<comment type="function">
    <text evidence="8">Acrosomal protein that maintains proacrosin (pro-ACR) as an enzymatically inactive zymogen in the acrosome. Involved also in the acrosome formation.</text>
</comment>
<dbReference type="Ensembl" id="ENSMUNT00000009826.2">
    <property type="protein sequence ID" value="ENSMUNP00000008510.2"/>
    <property type="gene ID" value="ENSMUNG00000006752.2"/>
</dbReference>
<dbReference type="GO" id="GO:0001669">
    <property type="term" value="C:acrosomal vesicle"/>
    <property type="evidence" value="ECO:0007669"/>
    <property type="project" value="UniProtKB-SubCell"/>
</dbReference>
<dbReference type="InterPro" id="IPR009865">
    <property type="entry name" value="Proacrosin-bd"/>
</dbReference>
<keyword evidence="3" id="KW-0597">Phosphoprotein</keyword>
<proteinExistence type="predicted"/>
<evidence type="ECO:0000313" key="10">
    <source>
        <dbReference type="Ensembl" id="ENSMUNP00000008510.2"/>
    </source>
</evidence>
<protein>
    <recommendedName>
        <fullName evidence="2">Acrosin-binding protein</fullName>
    </recommendedName>
    <alternativeName>
        <fullName evidence="6">Acrosin-binding protein, 60 kDa form</fullName>
    </alternativeName>
    <alternativeName>
        <fullName evidence="7">Proacrosin-binding protein sp32</fullName>
    </alternativeName>
</protein>
<reference evidence="10" key="1">
    <citation type="submission" date="2020-03" db="EMBL/GenBank/DDBJ databases">
        <title>Melopsittacus undulatus (budgerigar) genome, bMelUnd1, maternal haplotype with Z.</title>
        <authorList>
            <person name="Gedman G."/>
            <person name="Mountcastle J."/>
            <person name="Haase B."/>
            <person name="Formenti G."/>
            <person name="Wright T."/>
            <person name="Apodaca J."/>
            <person name="Pelan S."/>
            <person name="Chow W."/>
            <person name="Rhie A."/>
            <person name="Howe K."/>
            <person name="Fedrigo O."/>
            <person name="Jarvis E.D."/>
        </authorList>
    </citation>
    <scope>NUCLEOTIDE SEQUENCE [LARGE SCALE GENOMIC DNA]</scope>
</reference>
<accession>A0A8V5GA70</accession>
<keyword evidence="11" id="KW-1185">Reference proteome</keyword>
<dbReference type="AlphaFoldDB" id="A0A8C6JA63"/>
<evidence type="ECO:0000256" key="8">
    <source>
        <dbReference type="ARBA" id="ARBA00045517"/>
    </source>
</evidence>
<evidence type="ECO:0000256" key="5">
    <source>
        <dbReference type="ARBA" id="ARBA00023329"/>
    </source>
</evidence>
<dbReference type="PANTHER" id="PTHR21362">
    <property type="entry name" value="ACROSIN-BINDING PROTEIN"/>
    <property type="match status" value="1"/>
</dbReference>
<feature type="region of interest" description="Disordered" evidence="9">
    <location>
        <begin position="78"/>
        <end position="104"/>
    </location>
</feature>
<accession>A0A8C6JA63</accession>
<evidence type="ECO:0000256" key="3">
    <source>
        <dbReference type="ARBA" id="ARBA00022553"/>
    </source>
</evidence>
<reference evidence="10" key="3">
    <citation type="submission" date="2025-09" db="UniProtKB">
        <authorList>
            <consortium name="Ensembl"/>
        </authorList>
    </citation>
    <scope>IDENTIFICATION</scope>
</reference>
<evidence type="ECO:0000313" key="11">
    <source>
        <dbReference type="Proteomes" id="UP000694405"/>
    </source>
</evidence>
<keyword evidence="4" id="KW-0732">Signal</keyword>
<evidence type="ECO:0000256" key="6">
    <source>
        <dbReference type="ARBA" id="ARBA00032734"/>
    </source>
</evidence>
<evidence type="ECO:0000256" key="9">
    <source>
        <dbReference type="SAM" id="MobiDB-lite"/>
    </source>
</evidence>
<dbReference type="PANTHER" id="PTHR21362:SF1">
    <property type="entry name" value="ACROSIN-BINDING PROTEIN"/>
    <property type="match status" value="1"/>
</dbReference>
<dbReference type="GO" id="GO:0005634">
    <property type="term" value="C:nucleus"/>
    <property type="evidence" value="ECO:0007669"/>
    <property type="project" value="TreeGrafter"/>
</dbReference>
<dbReference type="Proteomes" id="UP000694405">
    <property type="component" value="Chromosome 5"/>
</dbReference>
<evidence type="ECO:0000256" key="4">
    <source>
        <dbReference type="ARBA" id="ARBA00022729"/>
    </source>
</evidence>
<evidence type="ECO:0000256" key="2">
    <source>
        <dbReference type="ARBA" id="ARBA00018940"/>
    </source>
</evidence>
<evidence type="ECO:0000256" key="7">
    <source>
        <dbReference type="ARBA" id="ARBA00033453"/>
    </source>
</evidence>
<reference evidence="10" key="2">
    <citation type="submission" date="2025-08" db="UniProtKB">
        <authorList>
            <consortium name="Ensembl"/>
        </authorList>
    </citation>
    <scope>IDENTIFICATION</scope>
</reference>
<keyword evidence="5" id="KW-0968">Cytoplasmic vesicle</keyword>
<organism evidence="10 11">
    <name type="scientific">Melopsittacus undulatus</name>
    <name type="common">Budgerigar</name>
    <name type="synonym">Psittacus undulatus</name>
    <dbReference type="NCBI Taxonomy" id="13146"/>
    <lineage>
        <taxon>Eukaryota</taxon>
        <taxon>Metazoa</taxon>
        <taxon>Chordata</taxon>
        <taxon>Craniata</taxon>
        <taxon>Vertebrata</taxon>
        <taxon>Euteleostomi</taxon>
        <taxon>Archelosauria</taxon>
        <taxon>Archosauria</taxon>
        <taxon>Dinosauria</taxon>
        <taxon>Saurischia</taxon>
        <taxon>Theropoda</taxon>
        <taxon>Coelurosauria</taxon>
        <taxon>Aves</taxon>
        <taxon>Neognathae</taxon>
        <taxon>Neoaves</taxon>
        <taxon>Telluraves</taxon>
        <taxon>Australaves</taxon>
        <taxon>Psittaciformes</taxon>
        <taxon>Psittaculidae</taxon>
        <taxon>Melopsittacus</taxon>
    </lineage>
</organism>
<name>A0A8C6JA63_MELUD</name>
<sequence length="104" mass="11760">MPLITHYETWYLPSITQEPLPHGGKAQQPGTPLSDEEYSQFFRFLQTAGRANSACLLRMLYGCQYPLVQRLDEYENHGVIPQGKDNRDSQGQADGWVGIPHGQL</sequence>
<evidence type="ECO:0000256" key="1">
    <source>
        <dbReference type="ARBA" id="ARBA00004218"/>
    </source>
</evidence>
<comment type="subcellular location">
    <subcellularLocation>
        <location evidence="1">Cytoplasmic vesicle</location>
        <location evidence="1">Secretory vesicle</location>
        <location evidence="1">Acrosome</location>
    </subcellularLocation>
</comment>
<dbReference type="Pfam" id="PF07222">
    <property type="entry name" value="PBP_sp32"/>
    <property type="match status" value="1"/>
</dbReference>